<dbReference type="STRING" id="871963.Desdi_0298"/>
<dbReference type="Proteomes" id="UP000010797">
    <property type="component" value="Chromosome"/>
</dbReference>
<evidence type="ECO:0000259" key="1">
    <source>
        <dbReference type="PROSITE" id="PS50931"/>
    </source>
</evidence>
<dbReference type="GO" id="GO:0003700">
    <property type="term" value="F:DNA-binding transcription factor activity"/>
    <property type="evidence" value="ECO:0007669"/>
    <property type="project" value="InterPro"/>
</dbReference>
<evidence type="ECO:0000313" key="2">
    <source>
        <dbReference type="EMBL" id="AGA67847.1"/>
    </source>
</evidence>
<dbReference type="OrthoDB" id="9803714at2"/>
<dbReference type="Gene3D" id="1.10.10.10">
    <property type="entry name" value="Winged helix-like DNA-binding domain superfamily/Winged helix DNA-binding domain"/>
    <property type="match status" value="1"/>
</dbReference>
<evidence type="ECO:0000313" key="3">
    <source>
        <dbReference type="Proteomes" id="UP000010797"/>
    </source>
</evidence>
<dbReference type="HOGENOM" id="CLU_3232614_0_0_9"/>
<reference evidence="3" key="1">
    <citation type="submission" date="2012-02" db="EMBL/GenBank/DDBJ databases">
        <title>Complete sequence of Desulfitobacterium dichloroeliminans LMG P-21439.</title>
        <authorList>
            <person name="Lucas S."/>
            <person name="Han J."/>
            <person name="Lapidus A."/>
            <person name="Cheng J.-F."/>
            <person name="Goodwin L."/>
            <person name="Pitluck S."/>
            <person name="Peters L."/>
            <person name="Ovchinnikova G."/>
            <person name="Teshima H."/>
            <person name="Detter J.C."/>
            <person name="Han C."/>
            <person name="Tapia R."/>
            <person name="Land M."/>
            <person name="Hauser L."/>
            <person name="Kyrpides N."/>
            <person name="Ivanova N."/>
            <person name="Pagani I."/>
            <person name="Kruse T."/>
            <person name="de Vos W.M."/>
            <person name="Boon N."/>
            <person name="Smidt H."/>
            <person name="Woyke T."/>
        </authorList>
    </citation>
    <scope>NUCLEOTIDE SEQUENCE [LARGE SCALE GENOMIC DNA]</scope>
    <source>
        <strain evidence="3">LMG P-21439 / DCA1</strain>
    </source>
</reference>
<gene>
    <name evidence="2" type="ordered locus">Desdi_0298</name>
</gene>
<dbReference type="InterPro" id="IPR036388">
    <property type="entry name" value="WH-like_DNA-bd_sf"/>
</dbReference>
<keyword evidence="3" id="KW-1185">Reference proteome</keyword>
<proteinExistence type="predicted"/>
<dbReference type="RefSeq" id="WP_015260854.1">
    <property type="nucleotide sequence ID" value="NC_019903.1"/>
</dbReference>
<protein>
    <submittedName>
        <fullName evidence="2">Transcriptional regulator</fullName>
    </submittedName>
</protein>
<accession>L0F3U2</accession>
<dbReference type="InterPro" id="IPR000847">
    <property type="entry name" value="LysR_HTH_N"/>
</dbReference>
<dbReference type="AlphaFoldDB" id="L0F3U2"/>
<dbReference type="EMBL" id="CP003344">
    <property type="protein sequence ID" value="AGA67847.1"/>
    <property type="molecule type" value="Genomic_DNA"/>
</dbReference>
<feature type="domain" description="HTH lysR-type" evidence="1">
    <location>
        <begin position="1"/>
        <end position="32"/>
    </location>
</feature>
<sequence length="43" mass="4897">MSQEELNYILKMLDEGSFSKAAEKLYTSQPSLYLQGKRLRATG</sequence>
<dbReference type="KEGG" id="ddl:Desdi_0298"/>
<name>L0F3U2_DESDL</name>
<dbReference type="PROSITE" id="PS50931">
    <property type="entry name" value="HTH_LYSR"/>
    <property type="match status" value="1"/>
</dbReference>
<organism evidence="2 3">
    <name type="scientific">Desulfitobacterium dichloroeliminans (strain LMG P-21439 / DCA1)</name>
    <dbReference type="NCBI Taxonomy" id="871963"/>
    <lineage>
        <taxon>Bacteria</taxon>
        <taxon>Bacillati</taxon>
        <taxon>Bacillota</taxon>
        <taxon>Clostridia</taxon>
        <taxon>Eubacteriales</taxon>
        <taxon>Desulfitobacteriaceae</taxon>
        <taxon>Desulfitobacterium</taxon>
    </lineage>
</organism>
<dbReference type="Pfam" id="PF00126">
    <property type="entry name" value="HTH_1"/>
    <property type="match status" value="1"/>
</dbReference>